<evidence type="ECO:0000256" key="5">
    <source>
        <dbReference type="SAM" id="Phobius"/>
    </source>
</evidence>
<dbReference type="Gene3D" id="1.20.1740.10">
    <property type="entry name" value="Amino acid/polyamine transporter I"/>
    <property type="match status" value="1"/>
</dbReference>
<organism evidence="7 8">
    <name type="scientific">Paeniglutamicibacter kerguelensis</name>
    <dbReference type="NCBI Taxonomy" id="254788"/>
    <lineage>
        <taxon>Bacteria</taxon>
        <taxon>Bacillati</taxon>
        <taxon>Actinomycetota</taxon>
        <taxon>Actinomycetes</taxon>
        <taxon>Micrococcales</taxon>
        <taxon>Micrococcaceae</taxon>
        <taxon>Paeniglutamicibacter</taxon>
    </lineage>
</organism>
<feature type="domain" description="Amino acid permease/ SLC12A" evidence="6">
    <location>
        <begin position="32"/>
        <end position="393"/>
    </location>
</feature>
<keyword evidence="4 5" id="KW-0472">Membrane</keyword>
<evidence type="ECO:0000313" key="7">
    <source>
        <dbReference type="EMBL" id="MBP2387833.1"/>
    </source>
</evidence>
<dbReference type="Pfam" id="PF00324">
    <property type="entry name" value="AA_permease"/>
    <property type="match status" value="1"/>
</dbReference>
<accession>A0ABS4XHV1</accession>
<feature type="transmembrane region" description="Helical" evidence="5">
    <location>
        <begin position="294"/>
        <end position="320"/>
    </location>
</feature>
<sequence length="459" mass="48911">MSHSNPNAAQLQAASANAAAPQLKRVLGIPGLVLFGLVYMVPLTVFTTYGIVTQVSGGRLPMAYLITLCVMMFTARSYGLMSRAFPYAGSAYTYTQRSFGPATGLMAGWSLLLDYLFLPMLNYLVTGIYLNAAFPAIPNWVFIVAVIALVTTLNIIGIVSVTRANLVIIAVQAVFIVVFIAMAVASATGQADLSITRPFTGDGSADGIAPLMSGAAILCLSFLGFDSISTLAEETKNPRRSLPIAITLVTLGAGILFVVLAYVAQLAYPSNIFTDPDSAAMDVMMAVGGQTFTAIFLAAFTAGGIGSSIAAQASVARILYAMGRDGVLPKSFFGRLSRRFNTPVLSILAVSVIAMGSLFVTLQLISETVSFGALVAFSAVNLAVIKHYFFDEARRGAVDTFRFLVLPLIGLALTVWLWTSLSATALTIGLVWLGIGFIWLLVITRFFRRPTPHLDMTEK</sequence>
<dbReference type="PANTHER" id="PTHR42770">
    <property type="entry name" value="AMINO ACID TRANSPORTER-RELATED"/>
    <property type="match status" value="1"/>
</dbReference>
<feature type="transmembrane region" description="Helical" evidence="5">
    <location>
        <begin position="425"/>
        <end position="447"/>
    </location>
</feature>
<evidence type="ECO:0000313" key="8">
    <source>
        <dbReference type="Proteomes" id="UP001296993"/>
    </source>
</evidence>
<keyword evidence="8" id="KW-1185">Reference proteome</keyword>
<dbReference type="PIRSF" id="PIRSF006060">
    <property type="entry name" value="AA_transporter"/>
    <property type="match status" value="1"/>
</dbReference>
<gene>
    <name evidence="7" type="ORF">JOF47_003344</name>
</gene>
<feature type="transmembrane region" description="Helical" evidence="5">
    <location>
        <begin position="137"/>
        <end position="159"/>
    </location>
</feature>
<feature type="transmembrane region" description="Helical" evidence="5">
    <location>
        <begin position="166"/>
        <end position="188"/>
    </location>
</feature>
<feature type="transmembrane region" description="Helical" evidence="5">
    <location>
        <begin position="32"/>
        <end position="51"/>
    </location>
</feature>
<feature type="transmembrane region" description="Helical" evidence="5">
    <location>
        <begin position="401"/>
        <end position="419"/>
    </location>
</feature>
<comment type="subcellular location">
    <subcellularLocation>
        <location evidence="1">Membrane</location>
        <topology evidence="1">Multi-pass membrane protein</topology>
    </subcellularLocation>
</comment>
<dbReference type="EMBL" id="JAGIOF010000001">
    <property type="protein sequence ID" value="MBP2387833.1"/>
    <property type="molecule type" value="Genomic_DNA"/>
</dbReference>
<protein>
    <submittedName>
        <fullName evidence="7">Amino acid transporter</fullName>
    </submittedName>
</protein>
<feature type="transmembrane region" description="Helical" evidence="5">
    <location>
        <begin position="102"/>
        <end position="125"/>
    </location>
</feature>
<feature type="transmembrane region" description="Helical" evidence="5">
    <location>
        <begin position="371"/>
        <end position="389"/>
    </location>
</feature>
<evidence type="ECO:0000256" key="3">
    <source>
        <dbReference type="ARBA" id="ARBA00022989"/>
    </source>
</evidence>
<reference evidence="7 8" key="1">
    <citation type="submission" date="2021-03" db="EMBL/GenBank/DDBJ databases">
        <title>Sequencing the genomes of 1000 actinobacteria strains.</title>
        <authorList>
            <person name="Klenk H.-P."/>
        </authorList>
    </citation>
    <scope>NUCLEOTIDE SEQUENCE [LARGE SCALE GENOMIC DNA]</scope>
    <source>
        <strain evidence="7 8">DSM 15797</strain>
    </source>
</reference>
<dbReference type="InterPro" id="IPR004841">
    <property type="entry name" value="AA-permease/SLC12A_dom"/>
</dbReference>
<feature type="transmembrane region" description="Helical" evidence="5">
    <location>
        <begin position="340"/>
        <end position="365"/>
    </location>
</feature>
<dbReference type="InterPro" id="IPR050367">
    <property type="entry name" value="APC_superfamily"/>
</dbReference>
<keyword evidence="3 5" id="KW-1133">Transmembrane helix</keyword>
<keyword evidence="2 5" id="KW-0812">Transmembrane</keyword>
<evidence type="ECO:0000259" key="6">
    <source>
        <dbReference type="Pfam" id="PF00324"/>
    </source>
</evidence>
<dbReference type="RefSeq" id="WP_210000391.1">
    <property type="nucleotide sequence ID" value="NZ_BAAAJY010000001.1"/>
</dbReference>
<dbReference type="Proteomes" id="UP001296993">
    <property type="component" value="Unassembled WGS sequence"/>
</dbReference>
<name>A0ABS4XHV1_9MICC</name>
<evidence type="ECO:0000256" key="2">
    <source>
        <dbReference type="ARBA" id="ARBA00022692"/>
    </source>
</evidence>
<comment type="caution">
    <text evidence="7">The sequence shown here is derived from an EMBL/GenBank/DDBJ whole genome shotgun (WGS) entry which is preliminary data.</text>
</comment>
<feature type="transmembrane region" description="Helical" evidence="5">
    <location>
        <begin position="208"/>
        <end position="232"/>
    </location>
</feature>
<feature type="transmembrane region" description="Helical" evidence="5">
    <location>
        <begin position="63"/>
        <end position="81"/>
    </location>
</feature>
<feature type="transmembrane region" description="Helical" evidence="5">
    <location>
        <begin position="244"/>
        <end position="268"/>
    </location>
</feature>
<evidence type="ECO:0000256" key="1">
    <source>
        <dbReference type="ARBA" id="ARBA00004141"/>
    </source>
</evidence>
<proteinExistence type="predicted"/>
<dbReference type="PANTHER" id="PTHR42770:SF8">
    <property type="entry name" value="PUTRESCINE IMPORTER PUUP"/>
    <property type="match status" value="1"/>
</dbReference>
<evidence type="ECO:0000256" key="4">
    <source>
        <dbReference type="ARBA" id="ARBA00023136"/>
    </source>
</evidence>